<dbReference type="EMBL" id="JACJPY010000008">
    <property type="protein sequence ID" value="MBD2149378.1"/>
    <property type="molecule type" value="Genomic_DNA"/>
</dbReference>
<keyword evidence="2" id="KW-1185">Reference proteome</keyword>
<comment type="caution">
    <text evidence="1">The sequence shown here is derived from an EMBL/GenBank/DDBJ whole genome shotgun (WGS) entry which is preliminary data.</text>
</comment>
<evidence type="ECO:0000313" key="1">
    <source>
        <dbReference type="EMBL" id="MBD2149378.1"/>
    </source>
</evidence>
<organism evidence="1 2">
    <name type="scientific">Pseudanabaena cinerea FACHB-1277</name>
    <dbReference type="NCBI Taxonomy" id="2949581"/>
    <lineage>
        <taxon>Bacteria</taxon>
        <taxon>Bacillati</taxon>
        <taxon>Cyanobacteriota</taxon>
        <taxon>Cyanophyceae</taxon>
        <taxon>Pseudanabaenales</taxon>
        <taxon>Pseudanabaenaceae</taxon>
        <taxon>Pseudanabaena</taxon>
        <taxon>Pseudanabaena cinerea</taxon>
    </lineage>
</organism>
<proteinExistence type="predicted"/>
<name>A0A926UR92_9CYAN</name>
<gene>
    <name evidence="1" type="ORF">H6F44_04450</name>
</gene>
<protein>
    <submittedName>
        <fullName evidence="1">Uncharacterized protein</fullName>
    </submittedName>
</protein>
<evidence type="ECO:0000313" key="2">
    <source>
        <dbReference type="Proteomes" id="UP000631421"/>
    </source>
</evidence>
<dbReference type="AlphaFoldDB" id="A0A926UR92"/>
<sequence length="78" mass="8856">MLIDRPNQKALTNEDLESLSKLKALIDNVIADGKVSKNDIEMINCAIYSNGKVLIEEVTLLRQMVRDKIDCGLLIYEY</sequence>
<dbReference type="RefSeq" id="WP_190349750.1">
    <property type="nucleotide sequence ID" value="NZ_JACJPY010000008.1"/>
</dbReference>
<reference evidence="1" key="2">
    <citation type="submission" date="2020-08" db="EMBL/GenBank/DDBJ databases">
        <authorList>
            <person name="Chen M."/>
            <person name="Teng W."/>
            <person name="Zhao L."/>
            <person name="Hu C."/>
            <person name="Zhou Y."/>
            <person name="Han B."/>
            <person name="Song L."/>
            <person name="Shu W."/>
        </authorList>
    </citation>
    <scope>NUCLEOTIDE SEQUENCE</scope>
    <source>
        <strain evidence="1">FACHB-1277</strain>
    </source>
</reference>
<reference evidence="1" key="1">
    <citation type="journal article" date="2015" name="ISME J.">
        <title>Draft Genome Sequence of Streptomyces incarnatus NRRL8089, which Produces the Nucleoside Antibiotic Sinefungin.</title>
        <authorList>
            <person name="Oshima K."/>
            <person name="Hattori M."/>
            <person name="Shimizu H."/>
            <person name="Fukuda K."/>
            <person name="Nemoto M."/>
            <person name="Inagaki K."/>
            <person name="Tamura T."/>
        </authorList>
    </citation>
    <scope>NUCLEOTIDE SEQUENCE</scope>
    <source>
        <strain evidence="1">FACHB-1277</strain>
    </source>
</reference>
<dbReference type="Proteomes" id="UP000631421">
    <property type="component" value="Unassembled WGS sequence"/>
</dbReference>
<accession>A0A926UR92</accession>